<evidence type="ECO:0000313" key="2">
    <source>
        <dbReference type="Proteomes" id="UP000054359"/>
    </source>
</evidence>
<sequence length="45" mass="4612">MTTSTTAEHTADVITATLRWSSIADDSATIGGGCPIPCDFPTSVL</sequence>
<protein>
    <submittedName>
        <fullName evidence="1">Uncharacterized protein</fullName>
    </submittedName>
</protein>
<evidence type="ECO:0000313" key="1">
    <source>
        <dbReference type="EMBL" id="KFM81575.1"/>
    </source>
</evidence>
<dbReference type="AlphaFoldDB" id="A0A087UW36"/>
<name>A0A087UW36_STEMI</name>
<dbReference type="EMBL" id="KK121938">
    <property type="protein sequence ID" value="KFM81575.1"/>
    <property type="molecule type" value="Genomic_DNA"/>
</dbReference>
<feature type="non-terminal residue" evidence="1">
    <location>
        <position position="45"/>
    </location>
</feature>
<proteinExistence type="predicted"/>
<keyword evidence="2" id="KW-1185">Reference proteome</keyword>
<dbReference type="Proteomes" id="UP000054359">
    <property type="component" value="Unassembled WGS sequence"/>
</dbReference>
<gene>
    <name evidence="1" type="ORF">X975_06492</name>
</gene>
<organism evidence="1 2">
    <name type="scientific">Stegodyphus mimosarum</name>
    <name type="common">African social velvet spider</name>
    <dbReference type="NCBI Taxonomy" id="407821"/>
    <lineage>
        <taxon>Eukaryota</taxon>
        <taxon>Metazoa</taxon>
        <taxon>Ecdysozoa</taxon>
        <taxon>Arthropoda</taxon>
        <taxon>Chelicerata</taxon>
        <taxon>Arachnida</taxon>
        <taxon>Araneae</taxon>
        <taxon>Araneomorphae</taxon>
        <taxon>Entelegynae</taxon>
        <taxon>Eresoidea</taxon>
        <taxon>Eresidae</taxon>
        <taxon>Stegodyphus</taxon>
    </lineage>
</organism>
<accession>A0A087UW36</accession>
<reference evidence="1 2" key="1">
    <citation type="submission" date="2013-11" db="EMBL/GenBank/DDBJ databases">
        <title>Genome sequencing of Stegodyphus mimosarum.</title>
        <authorList>
            <person name="Bechsgaard J."/>
        </authorList>
    </citation>
    <scope>NUCLEOTIDE SEQUENCE [LARGE SCALE GENOMIC DNA]</scope>
</reference>